<evidence type="ECO:0000256" key="3">
    <source>
        <dbReference type="ARBA" id="ARBA00022692"/>
    </source>
</evidence>
<dbReference type="FunFam" id="3.30.70.270:FF:000001">
    <property type="entry name" value="Diguanylate cyclase domain protein"/>
    <property type="match status" value="1"/>
</dbReference>
<dbReference type="SUPFAM" id="SSF55073">
    <property type="entry name" value="Nucleotide cyclase"/>
    <property type="match status" value="1"/>
</dbReference>
<dbReference type="InterPro" id="IPR029151">
    <property type="entry name" value="Sensor-like_sf"/>
</dbReference>
<dbReference type="PANTHER" id="PTHR45138">
    <property type="entry name" value="REGULATORY COMPONENTS OF SENSORY TRANSDUCTION SYSTEM"/>
    <property type="match status" value="1"/>
</dbReference>
<dbReference type="EMBL" id="RYYR01000016">
    <property type="protein sequence ID" value="RUL51301.1"/>
    <property type="molecule type" value="Genomic_DNA"/>
</dbReference>
<keyword evidence="5 6" id="KW-0472">Membrane</keyword>
<keyword evidence="3 6" id="KW-0812">Transmembrane</keyword>
<dbReference type="Gene3D" id="3.30.70.270">
    <property type="match status" value="1"/>
</dbReference>
<keyword evidence="4 6" id="KW-1133">Transmembrane helix</keyword>
<dbReference type="SUPFAM" id="SSF103190">
    <property type="entry name" value="Sensory domain-like"/>
    <property type="match status" value="2"/>
</dbReference>
<gene>
    <name evidence="8" type="ORF">EK386_12520</name>
</gene>
<dbReference type="InterPro" id="IPR029787">
    <property type="entry name" value="Nucleotide_cyclase"/>
</dbReference>
<evidence type="ECO:0000256" key="5">
    <source>
        <dbReference type="ARBA" id="ARBA00023136"/>
    </source>
</evidence>
<dbReference type="CDD" id="cd01949">
    <property type="entry name" value="GGDEF"/>
    <property type="match status" value="1"/>
</dbReference>
<dbReference type="RefSeq" id="WP_126659513.1">
    <property type="nucleotide sequence ID" value="NZ_RYYR01000016.1"/>
</dbReference>
<dbReference type="Proteomes" id="UP000287910">
    <property type="component" value="Unassembled WGS sequence"/>
</dbReference>
<evidence type="ECO:0000313" key="9">
    <source>
        <dbReference type="Proteomes" id="UP000287910"/>
    </source>
</evidence>
<dbReference type="InterPro" id="IPR000160">
    <property type="entry name" value="GGDEF_dom"/>
</dbReference>
<dbReference type="SMART" id="SM00267">
    <property type="entry name" value="GGDEF"/>
    <property type="match status" value="1"/>
</dbReference>
<comment type="subcellular location">
    <subcellularLocation>
        <location evidence="1">Cell membrane</location>
        <topology evidence="1">Multi-pass membrane protein</topology>
    </subcellularLocation>
</comment>
<dbReference type="Gene3D" id="3.30.450.20">
    <property type="entry name" value="PAS domain"/>
    <property type="match status" value="1"/>
</dbReference>
<evidence type="ECO:0000256" key="2">
    <source>
        <dbReference type="ARBA" id="ARBA00022475"/>
    </source>
</evidence>
<dbReference type="CDD" id="cd18774">
    <property type="entry name" value="PDC2_HK_sensor"/>
    <property type="match status" value="1"/>
</dbReference>
<feature type="domain" description="GGDEF" evidence="7">
    <location>
        <begin position="385"/>
        <end position="515"/>
    </location>
</feature>
<sequence length="521" mass="58467">MKKGIKLNVVISLLLVFVVVVATVANLVYATNALRTSLTTNYLENNHNYTNKLAEGLEYVIDDMQQSITTIAKLASFPDFEQKDLDIFYQSELEHFNSIFVTDINGMIKLISPKIIHFDNGQIVQAGTVIETDIMKKALSTKKPFISEPYISAVGKLLMLVTAPIYNKNGVFEGVVAGTIYLEDKNIINHLLSTHEYQDGSYVYAVDKDGKVIYHPDPEKIQTDFSDRPAVKIVSKGISGYKEITTPEGIENFAGFSYIEDLGWGVVSLTPKSNLNRPLFNLVIKILAQSATILMIVLILATILVKRLTKPLTTLAQFSENPSANKEHQNSFNISSNIYEINQLTRQIRRQFVQMNKEIQLDGLTGLANRKSFDVKIKKWMERNDAFALVMLDIDNFKAINDTYGHIVGDEVIKYLANSIMKFATMDDLVFRYGGEEFGILMKGKTETDALHVAELIRENIAITDSPTGMPITISLGISSYQGSEVHPNAIIERADKALYQSKEKGKNQTTIYQEEYITKI</sequence>
<keyword evidence="9" id="KW-1185">Reference proteome</keyword>
<dbReference type="InterPro" id="IPR043128">
    <property type="entry name" value="Rev_trsase/Diguanyl_cyclase"/>
</dbReference>
<dbReference type="Pfam" id="PF00990">
    <property type="entry name" value="GGDEF"/>
    <property type="match status" value="1"/>
</dbReference>
<evidence type="ECO:0000313" key="8">
    <source>
        <dbReference type="EMBL" id="RUL51301.1"/>
    </source>
</evidence>
<dbReference type="InterPro" id="IPR050469">
    <property type="entry name" value="Diguanylate_Cyclase"/>
</dbReference>
<organism evidence="8 9">
    <name type="scientific">Lysinibacillus antri</name>
    <dbReference type="NCBI Taxonomy" id="2498145"/>
    <lineage>
        <taxon>Bacteria</taxon>
        <taxon>Bacillati</taxon>
        <taxon>Bacillota</taxon>
        <taxon>Bacilli</taxon>
        <taxon>Bacillales</taxon>
        <taxon>Bacillaceae</taxon>
        <taxon>Lysinibacillus</taxon>
    </lineage>
</organism>
<protein>
    <submittedName>
        <fullName evidence="8">GGDEF domain-containing protein</fullName>
    </submittedName>
</protein>
<dbReference type="CDD" id="cd18773">
    <property type="entry name" value="PDC1_HK_sensor"/>
    <property type="match status" value="1"/>
</dbReference>
<dbReference type="GO" id="GO:0052621">
    <property type="term" value="F:diguanylate cyclase activity"/>
    <property type="evidence" value="ECO:0007669"/>
    <property type="project" value="TreeGrafter"/>
</dbReference>
<accession>A0A432LAK9</accession>
<evidence type="ECO:0000256" key="6">
    <source>
        <dbReference type="SAM" id="Phobius"/>
    </source>
</evidence>
<dbReference type="NCBIfam" id="TIGR00254">
    <property type="entry name" value="GGDEF"/>
    <property type="match status" value="1"/>
</dbReference>
<dbReference type="InterPro" id="IPR033479">
    <property type="entry name" value="dCache_1"/>
</dbReference>
<keyword evidence="2" id="KW-1003">Cell membrane</keyword>
<evidence type="ECO:0000256" key="4">
    <source>
        <dbReference type="ARBA" id="ARBA00022989"/>
    </source>
</evidence>
<evidence type="ECO:0000259" key="7">
    <source>
        <dbReference type="PROSITE" id="PS50887"/>
    </source>
</evidence>
<feature type="transmembrane region" description="Helical" evidence="6">
    <location>
        <begin position="282"/>
        <end position="305"/>
    </location>
</feature>
<name>A0A432LAK9_9BACI</name>
<dbReference type="GO" id="GO:1902201">
    <property type="term" value="P:negative regulation of bacterial-type flagellum-dependent cell motility"/>
    <property type="evidence" value="ECO:0007669"/>
    <property type="project" value="TreeGrafter"/>
</dbReference>
<dbReference type="PROSITE" id="PS50887">
    <property type="entry name" value="GGDEF"/>
    <property type="match status" value="1"/>
</dbReference>
<evidence type="ECO:0000256" key="1">
    <source>
        <dbReference type="ARBA" id="ARBA00004651"/>
    </source>
</evidence>
<dbReference type="GO" id="GO:0043709">
    <property type="term" value="P:cell adhesion involved in single-species biofilm formation"/>
    <property type="evidence" value="ECO:0007669"/>
    <property type="project" value="TreeGrafter"/>
</dbReference>
<dbReference type="AlphaFoldDB" id="A0A432LAK9"/>
<proteinExistence type="predicted"/>
<dbReference type="Pfam" id="PF02743">
    <property type="entry name" value="dCache_1"/>
    <property type="match status" value="1"/>
</dbReference>
<dbReference type="GO" id="GO:0005886">
    <property type="term" value="C:plasma membrane"/>
    <property type="evidence" value="ECO:0007669"/>
    <property type="project" value="UniProtKB-SubCell"/>
</dbReference>
<dbReference type="PANTHER" id="PTHR45138:SF9">
    <property type="entry name" value="DIGUANYLATE CYCLASE DGCM-RELATED"/>
    <property type="match status" value="1"/>
</dbReference>
<reference evidence="8 9" key="1">
    <citation type="submission" date="2018-12" db="EMBL/GenBank/DDBJ databases">
        <title>Lysinibacillus antri sp. nov., isolated from a cave soil.</title>
        <authorList>
            <person name="Narsing Rao M.P."/>
            <person name="Zhang H."/>
            <person name="Dong Z.-Y."/>
            <person name="Niu X.-K."/>
            <person name="Zhang K."/>
            <person name="Fang B.-Z."/>
            <person name="Kang Y.-Q."/>
            <person name="Xiao M."/>
            <person name="Li W.-J."/>
        </authorList>
    </citation>
    <scope>NUCLEOTIDE SEQUENCE [LARGE SCALE GENOMIC DNA]</scope>
    <source>
        <strain evidence="8 9">SYSU K30002</strain>
    </source>
</reference>
<comment type="caution">
    <text evidence="8">The sequence shown here is derived from an EMBL/GenBank/DDBJ whole genome shotgun (WGS) entry which is preliminary data.</text>
</comment>